<dbReference type="PANTHER" id="PTHR33362">
    <property type="entry name" value="SIALIC ACID TRAP TRANSPORTER PERMEASE PROTEIN SIAT-RELATED"/>
    <property type="match status" value="1"/>
</dbReference>
<keyword evidence="3" id="KW-0997">Cell inner membrane</keyword>
<dbReference type="GO" id="GO:0022857">
    <property type="term" value="F:transmembrane transporter activity"/>
    <property type="evidence" value="ECO:0007669"/>
    <property type="project" value="TreeGrafter"/>
</dbReference>
<reference evidence="9" key="1">
    <citation type="submission" date="2018-05" db="EMBL/GenBank/DDBJ databases">
        <authorList>
            <person name="Lanie J.A."/>
            <person name="Ng W.-L."/>
            <person name="Kazmierczak K.M."/>
            <person name="Andrzejewski T.M."/>
            <person name="Davidsen T.M."/>
            <person name="Wayne K.J."/>
            <person name="Tettelin H."/>
            <person name="Glass J.I."/>
            <person name="Rusch D."/>
            <person name="Podicherti R."/>
            <person name="Tsui H.-C.T."/>
            <person name="Winkler M.E."/>
        </authorList>
    </citation>
    <scope>NUCLEOTIDE SEQUENCE</scope>
</reference>
<keyword evidence="2" id="KW-1003">Cell membrane</keyword>
<evidence type="ECO:0000256" key="6">
    <source>
        <dbReference type="ARBA" id="ARBA00023136"/>
    </source>
</evidence>
<dbReference type="GO" id="GO:0005886">
    <property type="term" value="C:plasma membrane"/>
    <property type="evidence" value="ECO:0007669"/>
    <property type="project" value="UniProtKB-SubCell"/>
</dbReference>
<protein>
    <recommendedName>
        <fullName evidence="8">TRAP C4-dicarboxylate transport system permease DctM subunit domain-containing protein</fullName>
    </recommendedName>
</protein>
<feature type="domain" description="TRAP C4-dicarboxylate transport system permease DctM subunit" evidence="8">
    <location>
        <begin position="6"/>
        <end position="417"/>
    </location>
</feature>
<evidence type="ECO:0000313" key="9">
    <source>
        <dbReference type="EMBL" id="SVA99978.1"/>
    </source>
</evidence>
<dbReference type="PIRSF" id="PIRSF006066">
    <property type="entry name" value="HI0050"/>
    <property type="match status" value="1"/>
</dbReference>
<keyword evidence="6 7" id="KW-0472">Membrane</keyword>
<dbReference type="InterPro" id="IPR010656">
    <property type="entry name" value="DctM"/>
</dbReference>
<feature type="transmembrane region" description="Helical" evidence="7">
    <location>
        <begin position="211"/>
        <end position="233"/>
    </location>
</feature>
<dbReference type="InterPro" id="IPR004681">
    <property type="entry name" value="TRAP_DctM"/>
</dbReference>
<feature type="transmembrane region" description="Helical" evidence="7">
    <location>
        <begin position="134"/>
        <end position="158"/>
    </location>
</feature>
<dbReference type="PANTHER" id="PTHR33362:SF2">
    <property type="entry name" value="TRAP TRANSPORTER LARGE PERMEASE PROTEIN"/>
    <property type="match status" value="1"/>
</dbReference>
<feature type="transmembrane region" description="Helical" evidence="7">
    <location>
        <begin position="365"/>
        <end position="386"/>
    </location>
</feature>
<feature type="transmembrane region" description="Helical" evidence="7">
    <location>
        <begin position="239"/>
        <end position="258"/>
    </location>
</feature>
<evidence type="ECO:0000259" key="8">
    <source>
        <dbReference type="Pfam" id="PF06808"/>
    </source>
</evidence>
<gene>
    <name evidence="9" type="ORF">METZ01_LOCUS152832</name>
</gene>
<evidence type="ECO:0000256" key="7">
    <source>
        <dbReference type="SAM" id="Phobius"/>
    </source>
</evidence>
<accession>A0A382AEM4</accession>
<feature type="transmembrane region" description="Helical" evidence="7">
    <location>
        <begin position="77"/>
        <end position="95"/>
    </location>
</feature>
<name>A0A382AEM4_9ZZZZ</name>
<evidence type="ECO:0000256" key="5">
    <source>
        <dbReference type="ARBA" id="ARBA00022989"/>
    </source>
</evidence>
<feature type="transmembrane region" description="Helical" evidence="7">
    <location>
        <begin position="398"/>
        <end position="422"/>
    </location>
</feature>
<feature type="transmembrane region" description="Helical" evidence="7">
    <location>
        <begin position="170"/>
        <end position="190"/>
    </location>
</feature>
<evidence type="ECO:0000256" key="3">
    <source>
        <dbReference type="ARBA" id="ARBA00022519"/>
    </source>
</evidence>
<dbReference type="Pfam" id="PF06808">
    <property type="entry name" value="DctM"/>
    <property type="match status" value="1"/>
</dbReference>
<evidence type="ECO:0000256" key="4">
    <source>
        <dbReference type="ARBA" id="ARBA00022692"/>
    </source>
</evidence>
<dbReference type="EMBL" id="UINC01025074">
    <property type="protein sequence ID" value="SVA99978.1"/>
    <property type="molecule type" value="Genomic_DNA"/>
</dbReference>
<evidence type="ECO:0000256" key="1">
    <source>
        <dbReference type="ARBA" id="ARBA00004429"/>
    </source>
</evidence>
<feature type="transmembrane region" description="Helical" evidence="7">
    <location>
        <begin position="270"/>
        <end position="294"/>
    </location>
</feature>
<dbReference type="AlphaFoldDB" id="A0A382AEM4"/>
<feature type="transmembrane region" description="Helical" evidence="7">
    <location>
        <begin position="335"/>
        <end position="353"/>
    </location>
</feature>
<feature type="transmembrane region" description="Helical" evidence="7">
    <location>
        <begin position="306"/>
        <end position="328"/>
    </location>
</feature>
<organism evidence="9">
    <name type="scientific">marine metagenome</name>
    <dbReference type="NCBI Taxonomy" id="408172"/>
    <lineage>
        <taxon>unclassified sequences</taxon>
        <taxon>metagenomes</taxon>
        <taxon>ecological metagenomes</taxon>
    </lineage>
</organism>
<keyword evidence="4 7" id="KW-0812">Transmembrane</keyword>
<sequence>MVALLLISILLFFLIGMPIAFAMGTGTLVALVFGSEIPLMIIPQRMFFGLNSWLLMAIPLFMLAGQLMIHGGMSKRLVEFTTELFGFIKGSLGYISVAASMIFAGVSGSSAADTAAVGSIMLPIMKDRGYNMNFATALQAAAGSIGPIIPPSLLMILIGYATDTSVSQLFLGGVIPGLLIGIGLMVVVYIHASTGGKAYLQTREDLNMKRLLSTGISALPSLGLPFIIIFGIIGGVFTITEAAVIAVVYGFIVGMFIYKEISIRDVPKILFESAELATIILFIQTTAFLFAWLITVNELPANLSNSLLSIISSKTGFYIMYIILLLLVGMVMESFSATIIFIPLIFPIAQSFGIDPVHFGVVTTVGWAIGYITPPFGATLFVSCSLTNTSIREVTPHILPIVIAMLVVLLIITFFPDTVLWLPRLFT</sequence>
<keyword evidence="5 7" id="KW-1133">Transmembrane helix</keyword>
<comment type="subcellular location">
    <subcellularLocation>
        <location evidence="1">Cell inner membrane</location>
        <topology evidence="1">Multi-pass membrane protein</topology>
    </subcellularLocation>
</comment>
<feature type="transmembrane region" description="Helical" evidence="7">
    <location>
        <begin position="46"/>
        <end position="65"/>
    </location>
</feature>
<dbReference type="NCBIfam" id="TIGR00786">
    <property type="entry name" value="dctM"/>
    <property type="match status" value="1"/>
</dbReference>
<proteinExistence type="predicted"/>
<evidence type="ECO:0000256" key="2">
    <source>
        <dbReference type="ARBA" id="ARBA00022475"/>
    </source>
</evidence>